<evidence type="ECO:0000313" key="3">
    <source>
        <dbReference type="Proteomes" id="UP000024547"/>
    </source>
</evidence>
<keyword evidence="3" id="KW-1185">Reference proteome</keyword>
<keyword evidence="1" id="KW-0812">Transmembrane</keyword>
<keyword evidence="1" id="KW-1133">Transmembrane helix</keyword>
<comment type="caution">
    <text evidence="2">The sequence shown here is derived from an EMBL/GenBank/DDBJ whole genome shotgun (WGS) entry which is preliminary data.</text>
</comment>
<organism evidence="2 3">
    <name type="scientific">Hyphomonas atlantica</name>
    <dbReference type="NCBI Taxonomy" id="1280948"/>
    <lineage>
        <taxon>Bacteria</taxon>
        <taxon>Pseudomonadati</taxon>
        <taxon>Pseudomonadota</taxon>
        <taxon>Alphaproteobacteria</taxon>
        <taxon>Hyphomonadales</taxon>
        <taxon>Hyphomonadaceae</taxon>
        <taxon>Hyphomonas</taxon>
    </lineage>
</organism>
<evidence type="ECO:0000313" key="2">
    <source>
        <dbReference type="EMBL" id="KCZ61887.1"/>
    </source>
</evidence>
<dbReference type="PATRIC" id="fig|1280948.3.peg.1804"/>
<proteinExistence type="predicted"/>
<sequence>MRDSHFDRKDMIGAACAVLAIGVIAFLTLDSWARSDCRDLLRTGDFASSEGEVTDPDLAALEARLRAGEGSDAETACVQRIGLPF</sequence>
<name>A0A059E2Z0_9PROT</name>
<dbReference type="STRING" id="1280948.HY36_04850"/>
<accession>A0A059E2Z0</accession>
<dbReference type="AlphaFoldDB" id="A0A059E2Z0"/>
<keyword evidence="1" id="KW-0472">Membrane</keyword>
<feature type="transmembrane region" description="Helical" evidence="1">
    <location>
        <begin position="12"/>
        <end position="33"/>
    </location>
</feature>
<gene>
    <name evidence="2" type="ORF">HY36_04850</name>
</gene>
<reference evidence="2 3" key="1">
    <citation type="journal article" date="2014" name="Antonie Van Leeuwenhoek">
        <title>Hyphomonas beringensis sp. nov. and Hyphomonas chukchiensis sp. nov., isolated from surface seawater of the Bering Sea and Chukchi Sea.</title>
        <authorList>
            <person name="Li C."/>
            <person name="Lai Q."/>
            <person name="Li G."/>
            <person name="Dong C."/>
            <person name="Wang J."/>
            <person name="Liao Y."/>
            <person name="Shao Z."/>
        </authorList>
    </citation>
    <scope>NUCLEOTIDE SEQUENCE [LARGE SCALE GENOMIC DNA]</scope>
    <source>
        <strain evidence="2 3">22II1-22F38</strain>
    </source>
</reference>
<protein>
    <submittedName>
        <fullName evidence="2">Uncharacterized protein</fullName>
    </submittedName>
</protein>
<dbReference type="RefSeq" id="WP_035551246.1">
    <property type="nucleotide sequence ID" value="NZ_AWFH01000012.1"/>
</dbReference>
<dbReference type="Proteomes" id="UP000024547">
    <property type="component" value="Unassembled WGS sequence"/>
</dbReference>
<dbReference type="EMBL" id="AWFH01000012">
    <property type="protein sequence ID" value="KCZ61887.1"/>
    <property type="molecule type" value="Genomic_DNA"/>
</dbReference>
<dbReference type="OrthoDB" id="7620345at2"/>
<evidence type="ECO:0000256" key="1">
    <source>
        <dbReference type="SAM" id="Phobius"/>
    </source>
</evidence>